<reference evidence="2" key="2">
    <citation type="submission" date="2019-06" db="EMBL/GenBank/DDBJ databases">
        <title>Genomics analysis of Aphanomyces spp. identifies a new class of oomycete effector associated with host adaptation.</title>
        <authorList>
            <person name="Gaulin E."/>
        </authorList>
    </citation>
    <scope>NUCLEOTIDE SEQUENCE</scope>
    <source>
        <strain evidence="2">CBS 578.67</strain>
    </source>
</reference>
<feature type="compositionally biased region" description="Low complexity" evidence="1">
    <location>
        <begin position="134"/>
        <end position="145"/>
    </location>
</feature>
<dbReference type="AlphaFoldDB" id="A0A485L6T1"/>
<evidence type="ECO:0000313" key="4">
    <source>
        <dbReference type="Proteomes" id="UP000332933"/>
    </source>
</evidence>
<sequence length="236" mass="26925">MILLHEIIALPPFMARRGTIMEAWEKIATKVQCKNGFDRTNFCGKKAHSRFTIMLAGHRQWKEGGGVIPEDMKHETEKVVLLQKLLELYDESKKEDESLDDHLAHARELSDYSKEDARVGDADVTEDDDEPGAAEEAGNAEEVPPSSTILGKRKATDNGQVLETKISGSSGNNGGALLKFMSMIFEQNREELAFRRHQYEQDLEERRKERLQQLELARMDHEQVMTMLKALTDNRR</sequence>
<dbReference type="EMBL" id="VJMH01005912">
    <property type="protein sequence ID" value="KAF0692256.1"/>
    <property type="molecule type" value="Genomic_DNA"/>
</dbReference>
<gene>
    <name evidence="3" type="primary">Aste57867_16655</name>
    <name evidence="2" type="ORF">As57867_016598</name>
    <name evidence="3" type="ORF">ASTE57867_16655</name>
</gene>
<accession>A0A485L6T1</accession>
<protein>
    <submittedName>
        <fullName evidence="3">Aste57867_16655 protein</fullName>
    </submittedName>
</protein>
<evidence type="ECO:0000313" key="3">
    <source>
        <dbReference type="EMBL" id="VFT93426.1"/>
    </source>
</evidence>
<feature type="region of interest" description="Disordered" evidence="1">
    <location>
        <begin position="111"/>
        <end position="156"/>
    </location>
</feature>
<feature type="compositionally biased region" description="Basic and acidic residues" evidence="1">
    <location>
        <begin position="111"/>
        <end position="121"/>
    </location>
</feature>
<evidence type="ECO:0000256" key="1">
    <source>
        <dbReference type="SAM" id="MobiDB-lite"/>
    </source>
</evidence>
<dbReference type="Proteomes" id="UP000332933">
    <property type="component" value="Unassembled WGS sequence"/>
</dbReference>
<feature type="compositionally biased region" description="Acidic residues" evidence="1">
    <location>
        <begin position="123"/>
        <end position="133"/>
    </location>
</feature>
<keyword evidence="4" id="KW-1185">Reference proteome</keyword>
<evidence type="ECO:0000313" key="2">
    <source>
        <dbReference type="EMBL" id="KAF0692256.1"/>
    </source>
</evidence>
<organism evidence="3 4">
    <name type="scientific">Aphanomyces stellatus</name>
    <dbReference type="NCBI Taxonomy" id="120398"/>
    <lineage>
        <taxon>Eukaryota</taxon>
        <taxon>Sar</taxon>
        <taxon>Stramenopiles</taxon>
        <taxon>Oomycota</taxon>
        <taxon>Saprolegniomycetes</taxon>
        <taxon>Saprolegniales</taxon>
        <taxon>Verrucalvaceae</taxon>
        <taxon>Aphanomyces</taxon>
    </lineage>
</organism>
<reference evidence="3 4" key="1">
    <citation type="submission" date="2019-03" db="EMBL/GenBank/DDBJ databases">
        <authorList>
            <person name="Gaulin E."/>
            <person name="Dumas B."/>
        </authorList>
    </citation>
    <scope>NUCLEOTIDE SEQUENCE [LARGE SCALE GENOMIC DNA]</scope>
    <source>
        <strain evidence="3">CBS 568.67</strain>
    </source>
</reference>
<proteinExistence type="predicted"/>
<dbReference type="EMBL" id="CAADRA010005933">
    <property type="protein sequence ID" value="VFT93426.1"/>
    <property type="molecule type" value="Genomic_DNA"/>
</dbReference>
<name>A0A485L6T1_9STRA</name>